<organism evidence="8 9">
    <name type="scientific">Alcanivorax quisquiliarum</name>
    <dbReference type="NCBI Taxonomy" id="2933565"/>
    <lineage>
        <taxon>Bacteria</taxon>
        <taxon>Pseudomonadati</taxon>
        <taxon>Pseudomonadota</taxon>
        <taxon>Gammaproteobacteria</taxon>
        <taxon>Oceanospirillales</taxon>
        <taxon>Alcanivoracaceae</taxon>
        <taxon>Alcanivorax</taxon>
    </lineage>
</organism>
<dbReference type="Pfam" id="PF01471">
    <property type="entry name" value="PG_binding_1"/>
    <property type="match status" value="1"/>
</dbReference>
<dbReference type="InterPro" id="IPR002502">
    <property type="entry name" value="Amidase_domain"/>
</dbReference>
<sequence>MRARLAWPLVSVMMLSLVACAGPTERRDGYRVDHSHRADAYNSRVRHLVLHYTSHGEQRALATLTGPRVSSHYLVPVPAQQSGSKAPRIYQLVPEHERAWHAGVSAWGTSSNLNDTSIGIEIINDGPVATAEGWVWSAFPAAQIEAVIALLQDLSQRYQIDPINIVGHADIAPQRKIDPGPAFPWQQLYRAGLGTWPDADAVQRHQAQLQQTPPSLRDLQEGLAAWGYPIHISGEADAQTCAVVRAFQMRYRATDYRGAPDLETAAILWALLEKYRPALLPPTRAAPSITGRTLNQQPPTEAAWANWAVSCPALVLSTDGR</sequence>
<dbReference type="SUPFAM" id="SSF47090">
    <property type="entry name" value="PGBD-like"/>
    <property type="match status" value="1"/>
</dbReference>
<keyword evidence="6" id="KW-0732">Signal</keyword>
<keyword evidence="9" id="KW-1185">Reference proteome</keyword>
<evidence type="ECO:0000313" key="8">
    <source>
        <dbReference type="EMBL" id="MCK0536213.1"/>
    </source>
</evidence>
<dbReference type="Proteomes" id="UP001165524">
    <property type="component" value="Unassembled WGS sequence"/>
</dbReference>
<accession>A0ABT0E321</accession>
<dbReference type="Gene3D" id="3.40.80.10">
    <property type="entry name" value="Peptidoglycan recognition protein-like"/>
    <property type="match status" value="1"/>
</dbReference>
<dbReference type="EC" id="3.5.1.28" evidence="3"/>
<evidence type="ECO:0000256" key="4">
    <source>
        <dbReference type="ARBA" id="ARBA00022801"/>
    </source>
</evidence>
<keyword evidence="4" id="KW-0378">Hydrolase</keyword>
<dbReference type="RefSeq" id="WP_246947218.1">
    <property type="nucleotide sequence ID" value="NZ_JALKII010000001.1"/>
</dbReference>
<gene>
    <name evidence="8" type="ORF">MU846_00630</name>
</gene>
<dbReference type="SMART" id="SM00644">
    <property type="entry name" value="Ami_2"/>
    <property type="match status" value="1"/>
</dbReference>
<dbReference type="InterPro" id="IPR002477">
    <property type="entry name" value="Peptidoglycan-bd-like"/>
</dbReference>
<dbReference type="CDD" id="cd06583">
    <property type="entry name" value="PGRP"/>
    <property type="match status" value="1"/>
</dbReference>
<dbReference type="EMBL" id="JALKII010000001">
    <property type="protein sequence ID" value="MCK0536213.1"/>
    <property type="molecule type" value="Genomic_DNA"/>
</dbReference>
<dbReference type="InterPro" id="IPR036365">
    <property type="entry name" value="PGBD-like_sf"/>
</dbReference>
<evidence type="ECO:0000256" key="2">
    <source>
        <dbReference type="ARBA" id="ARBA00007553"/>
    </source>
</evidence>
<proteinExistence type="inferred from homology"/>
<name>A0ABT0E321_9GAMM</name>
<dbReference type="InterPro" id="IPR036505">
    <property type="entry name" value="Amidase/PGRP_sf"/>
</dbReference>
<evidence type="ECO:0000259" key="7">
    <source>
        <dbReference type="SMART" id="SM00644"/>
    </source>
</evidence>
<evidence type="ECO:0000256" key="6">
    <source>
        <dbReference type="SAM" id="SignalP"/>
    </source>
</evidence>
<dbReference type="PROSITE" id="PS51257">
    <property type="entry name" value="PROKAR_LIPOPROTEIN"/>
    <property type="match status" value="1"/>
</dbReference>
<dbReference type="InterPro" id="IPR051206">
    <property type="entry name" value="NAMLAA_amidase_2"/>
</dbReference>
<dbReference type="Pfam" id="PF01510">
    <property type="entry name" value="Amidase_2"/>
    <property type="match status" value="1"/>
</dbReference>
<feature type="signal peptide" evidence="6">
    <location>
        <begin position="1"/>
        <end position="21"/>
    </location>
</feature>
<keyword evidence="5" id="KW-0961">Cell wall biogenesis/degradation</keyword>
<evidence type="ECO:0000256" key="5">
    <source>
        <dbReference type="ARBA" id="ARBA00023316"/>
    </source>
</evidence>
<dbReference type="PANTHER" id="PTHR30417">
    <property type="entry name" value="N-ACETYLMURAMOYL-L-ALANINE AMIDASE AMID"/>
    <property type="match status" value="1"/>
</dbReference>
<protein>
    <recommendedName>
        <fullName evidence="3">N-acetylmuramoyl-L-alanine amidase</fullName>
        <ecNumber evidence="3">3.5.1.28</ecNumber>
    </recommendedName>
</protein>
<feature type="chain" id="PRO_5045091162" description="N-acetylmuramoyl-L-alanine amidase" evidence="6">
    <location>
        <begin position="22"/>
        <end position="321"/>
    </location>
</feature>
<evidence type="ECO:0000256" key="1">
    <source>
        <dbReference type="ARBA" id="ARBA00001561"/>
    </source>
</evidence>
<evidence type="ECO:0000313" key="9">
    <source>
        <dbReference type="Proteomes" id="UP001165524"/>
    </source>
</evidence>
<dbReference type="Gene3D" id="1.10.101.10">
    <property type="entry name" value="PGBD-like superfamily/PGBD"/>
    <property type="match status" value="1"/>
</dbReference>
<dbReference type="InterPro" id="IPR036366">
    <property type="entry name" value="PGBDSf"/>
</dbReference>
<comment type="similarity">
    <text evidence="2">Belongs to the N-acetylmuramoyl-L-alanine amidase 2 family.</text>
</comment>
<comment type="catalytic activity">
    <reaction evidence="1">
        <text>Hydrolyzes the link between N-acetylmuramoyl residues and L-amino acid residues in certain cell-wall glycopeptides.</text>
        <dbReference type="EC" id="3.5.1.28"/>
    </reaction>
</comment>
<dbReference type="SUPFAM" id="SSF55846">
    <property type="entry name" value="N-acetylmuramoyl-L-alanine amidase-like"/>
    <property type="match status" value="1"/>
</dbReference>
<comment type="caution">
    <text evidence="8">The sequence shown here is derived from an EMBL/GenBank/DDBJ whole genome shotgun (WGS) entry which is preliminary data.</text>
</comment>
<dbReference type="PANTHER" id="PTHR30417:SF1">
    <property type="entry name" value="N-ACETYLMURAMOYL-L-ALANINE AMIDASE AMID"/>
    <property type="match status" value="1"/>
</dbReference>
<feature type="domain" description="N-acetylmuramoyl-L-alanine amidase" evidence="7">
    <location>
        <begin position="33"/>
        <end position="180"/>
    </location>
</feature>
<evidence type="ECO:0000256" key="3">
    <source>
        <dbReference type="ARBA" id="ARBA00011901"/>
    </source>
</evidence>
<reference evidence="8" key="1">
    <citation type="submission" date="2022-04" db="EMBL/GenBank/DDBJ databases">
        <title>Alcanivorax sp. CY1518 draft genome sequence.</title>
        <authorList>
            <person name="Zhao G."/>
            <person name="An M."/>
        </authorList>
    </citation>
    <scope>NUCLEOTIDE SEQUENCE</scope>
    <source>
        <strain evidence="8">CY1518</strain>
    </source>
</reference>